<dbReference type="EMBL" id="CAJVPV010000370">
    <property type="protein sequence ID" value="CAG8453636.1"/>
    <property type="molecule type" value="Genomic_DNA"/>
</dbReference>
<keyword evidence="1" id="KW-1133">Transmembrane helix</keyword>
<protein>
    <submittedName>
        <fullName evidence="2">7912_t:CDS:1</fullName>
    </submittedName>
</protein>
<organism evidence="2 3">
    <name type="scientific">Acaulospora morrowiae</name>
    <dbReference type="NCBI Taxonomy" id="94023"/>
    <lineage>
        <taxon>Eukaryota</taxon>
        <taxon>Fungi</taxon>
        <taxon>Fungi incertae sedis</taxon>
        <taxon>Mucoromycota</taxon>
        <taxon>Glomeromycotina</taxon>
        <taxon>Glomeromycetes</taxon>
        <taxon>Diversisporales</taxon>
        <taxon>Acaulosporaceae</taxon>
        <taxon>Acaulospora</taxon>
    </lineage>
</organism>
<keyword evidence="1" id="KW-0812">Transmembrane</keyword>
<comment type="caution">
    <text evidence="2">The sequence shown here is derived from an EMBL/GenBank/DDBJ whole genome shotgun (WGS) entry which is preliminary data.</text>
</comment>
<dbReference type="Proteomes" id="UP000789342">
    <property type="component" value="Unassembled WGS sequence"/>
</dbReference>
<dbReference type="OrthoDB" id="10634463at2759"/>
<evidence type="ECO:0000256" key="1">
    <source>
        <dbReference type="SAM" id="Phobius"/>
    </source>
</evidence>
<keyword evidence="1" id="KW-0472">Membrane</keyword>
<feature type="transmembrane region" description="Helical" evidence="1">
    <location>
        <begin position="20"/>
        <end position="39"/>
    </location>
</feature>
<name>A0A9N8YX34_9GLOM</name>
<accession>A0A9N8YX34</accession>
<keyword evidence="3" id="KW-1185">Reference proteome</keyword>
<reference evidence="2" key="1">
    <citation type="submission" date="2021-06" db="EMBL/GenBank/DDBJ databases">
        <authorList>
            <person name="Kallberg Y."/>
            <person name="Tangrot J."/>
            <person name="Rosling A."/>
        </authorList>
    </citation>
    <scope>NUCLEOTIDE SEQUENCE</scope>
    <source>
        <strain evidence="2">CL551</strain>
    </source>
</reference>
<evidence type="ECO:0000313" key="3">
    <source>
        <dbReference type="Proteomes" id="UP000789342"/>
    </source>
</evidence>
<gene>
    <name evidence="2" type="ORF">AMORRO_LOCUS1027</name>
</gene>
<sequence length="255" mass="29231">MTTQLAALAIHRNFKLLHSYITFAMFIGVAIKCLHLVPLRSYLNGDPNHSFLVILISAVHMFINQWYMYIFLRPSFESFLLLLNAGNFPYDYKKFRNESASWILKGTVVPYELNMLHKDSSISTCTLHTLIKSFNVFWWFAILSVILHLFMIALSTLLNYLPDHNVTLRICKLADDKQPVSLGDEKFDENTRGRGWGICSGDERRLRVNINEFRNSCINVIIDSSSNDSYIVDIYGYSNDMSASEDSGESKESSV</sequence>
<dbReference type="AlphaFoldDB" id="A0A9N8YX34"/>
<feature type="transmembrane region" description="Helical" evidence="1">
    <location>
        <begin position="51"/>
        <end position="72"/>
    </location>
</feature>
<proteinExistence type="predicted"/>
<feature type="transmembrane region" description="Helical" evidence="1">
    <location>
        <begin position="136"/>
        <end position="161"/>
    </location>
</feature>
<evidence type="ECO:0000313" key="2">
    <source>
        <dbReference type="EMBL" id="CAG8453636.1"/>
    </source>
</evidence>